<feature type="compositionally biased region" description="Basic and acidic residues" evidence="1">
    <location>
        <begin position="84"/>
        <end position="93"/>
    </location>
</feature>
<protein>
    <submittedName>
        <fullName evidence="2">Potassium channel beta chain</fullName>
    </submittedName>
</protein>
<sequence>GLPLPRRQWPQDLRDHLRQLAHPRLAGRERRRDRVRARRAGRRHLHLRHRRRVRQRRRRDRAGRGAQGRAARVPGDLHQGVLPDRPRGEERRRALAQAHHGEHRRLAAAAADGLRRPLPGPPVRHRDAAGGDRAGLRRRRARRQGAVPRGQRVDRRADPGRAHHGHRPRGAADLQPAAVLDAVAGHRGRGGAHLPGPRRLADRLVADRPGRADREVRARAAAARGLARHRRQGRRPVHPALPARRGAHPRAGPAADRRRARPHAGPAGDRLGARQRQRRDRPGRCLAAGAGGLQRRRGGRRPGRRRAPPDRRGARRRRRARPGADRAGRTRAAPGL</sequence>
<organism evidence="2">
    <name type="scientific">uncultured Quadrisphaera sp</name>
    <dbReference type="NCBI Taxonomy" id="904978"/>
    <lineage>
        <taxon>Bacteria</taxon>
        <taxon>Bacillati</taxon>
        <taxon>Actinomycetota</taxon>
        <taxon>Actinomycetes</taxon>
        <taxon>Kineosporiales</taxon>
        <taxon>Kineosporiaceae</taxon>
        <taxon>Quadrisphaera</taxon>
        <taxon>environmental samples</taxon>
    </lineage>
</organism>
<keyword evidence="2" id="KW-0407">Ion channel</keyword>
<gene>
    <name evidence="2" type="ORF">AVDCRST_MAG35-750</name>
</gene>
<proteinExistence type="predicted"/>
<dbReference type="GO" id="GO:0034220">
    <property type="term" value="P:monoatomic ion transmembrane transport"/>
    <property type="evidence" value="ECO:0007669"/>
    <property type="project" value="UniProtKB-KW"/>
</dbReference>
<evidence type="ECO:0000313" key="2">
    <source>
        <dbReference type="EMBL" id="CAA9398178.1"/>
    </source>
</evidence>
<evidence type="ECO:0000256" key="1">
    <source>
        <dbReference type="SAM" id="MobiDB-lite"/>
    </source>
</evidence>
<accession>A0A6J4NXJ2</accession>
<reference evidence="2" key="1">
    <citation type="submission" date="2020-02" db="EMBL/GenBank/DDBJ databases">
        <authorList>
            <person name="Meier V. D."/>
        </authorList>
    </citation>
    <scope>NUCLEOTIDE SEQUENCE</scope>
    <source>
        <strain evidence="2">AVDCRST_MAG35</strain>
    </source>
</reference>
<keyword evidence="2" id="KW-0406">Ion transport</keyword>
<name>A0A6J4NXJ2_9ACTN</name>
<dbReference type="AlphaFoldDB" id="A0A6J4NXJ2"/>
<keyword evidence="2" id="KW-0813">Transport</keyword>
<feature type="compositionally biased region" description="Basic residues" evidence="1">
    <location>
        <begin position="33"/>
        <end position="61"/>
    </location>
</feature>
<feature type="compositionally biased region" description="Basic and acidic residues" evidence="1">
    <location>
        <begin position="199"/>
        <end position="218"/>
    </location>
</feature>
<feature type="compositionally biased region" description="Basic residues" evidence="1">
    <location>
        <begin position="294"/>
        <end position="306"/>
    </location>
</feature>
<feature type="compositionally biased region" description="Basic residues" evidence="1">
    <location>
        <begin position="226"/>
        <end position="237"/>
    </location>
</feature>
<dbReference type="EMBL" id="CADCUY010000155">
    <property type="protein sequence ID" value="CAA9398178.1"/>
    <property type="molecule type" value="Genomic_DNA"/>
</dbReference>
<feature type="non-terminal residue" evidence="2">
    <location>
        <position position="1"/>
    </location>
</feature>
<feature type="non-terminal residue" evidence="2">
    <location>
        <position position="336"/>
    </location>
</feature>
<feature type="region of interest" description="Disordered" evidence="1">
    <location>
        <begin position="23"/>
        <end position="336"/>
    </location>
</feature>
<feature type="compositionally biased region" description="Basic and acidic residues" evidence="1">
    <location>
        <begin position="151"/>
        <end position="161"/>
    </location>
</feature>